<comment type="caution">
    <text evidence="4">The sequence shown here is derived from an EMBL/GenBank/DDBJ whole genome shotgun (WGS) entry which is preliminary data.</text>
</comment>
<feature type="domain" description="Serine/threonine-protein kinase WNK CCTL2" evidence="3">
    <location>
        <begin position="108"/>
        <end position="170"/>
    </location>
</feature>
<feature type="region of interest" description="Disordered" evidence="2">
    <location>
        <begin position="877"/>
        <end position="898"/>
    </location>
</feature>
<evidence type="ECO:0000313" key="5">
    <source>
        <dbReference type="Proteomes" id="UP000198323"/>
    </source>
</evidence>
<accession>A0A226NCK8</accession>
<feature type="compositionally biased region" description="Basic and acidic residues" evidence="2">
    <location>
        <begin position="1010"/>
        <end position="1020"/>
    </location>
</feature>
<keyword evidence="1" id="KW-0175">Coiled coil</keyword>
<dbReference type="EMBL" id="MCFN01000096">
    <property type="protein sequence ID" value="OXB65335.1"/>
    <property type="molecule type" value="Genomic_DNA"/>
</dbReference>
<feature type="region of interest" description="Disordered" evidence="2">
    <location>
        <begin position="171"/>
        <end position="210"/>
    </location>
</feature>
<feature type="compositionally biased region" description="Low complexity" evidence="2">
    <location>
        <begin position="300"/>
        <end position="309"/>
    </location>
</feature>
<feature type="region of interest" description="Disordered" evidence="2">
    <location>
        <begin position="1"/>
        <end position="66"/>
    </location>
</feature>
<feature type="coiled-coil region" evidence="1">
    <location>
        <begin position="925"/>
        <end position="952"/>
    </location>
</feature>
<dbReference type="PANTHER" id="PTHR13902">
    <property type="entry name" value="SERINE/THREONINE-PROTEIN KINASE WNK WITH NO LYSINE -RELATED"/>
    <property type="match status" value="1"/>
</dbReference>
<feature type="compositionally biased region" description="Polar residues" evidence="2">
    <location>
        <begin position="1"/>
        <end position="20"/>
    </location>
</feature>
<feature type="compositionally biased region" description="Polar residues" evidence="2">
    <location>
        <begin position="182"/>
        <end position="191"/>
    </location>
</feature>
<feature type="region of interest" description="Disordered" evidence="2">
    <location>
        <begin position="961"/>
        <end position="1040"/>
    </location>
</feature>
<evidence type="ECO:0000313" key="4">
    <source>
        <dbReference type="EMBL" id="OXB65335.1"/>
    </source>
</evidence>
<dbReference type="FunFam" id="3.10.20.90:FF:000012">
    <property type="entry name" value="Serine/threonine-protein kinase WNK1 isoform 2"/>
    <property type="match status" value="1"/>
</dbReference>
<evidence type="ECO:0000256" key="2">
    <source>
        <dbReference type="SAM" id="MobiDB-lite"/>
    </source>
</evidence>
<protein>
    <recommendedName>
        <fullName evidence="3">Serine/threonine-protein kinase WNK CCTL2 domain-containing protein</fullName>
    </recommendedName>
</protein>
<evidence type="ECO:0000256" key="1">
    <source>
        <dbReference type="SAM" id="Coils"/>
    </source>
</evidence>
<keyword evidence="5" id="KW-1185">Reference proteome</keyword>
<dbReference type="AlphaFoldDB" id="A0A226NCK8"/>
<gene>
    <name evidence="4" type="ORF">ASZ78_016979</name>
</gene>
<proteinExistence type="predicted"/>
<feature type="compositionally biased region" description="Polar residues" evidence="2">
    <location>
        <begin position="879"/>
        <end position="898"/>
    </location>
</feature>
<feature type="region of interest" description="Disordered" evidence="2">
    <location>
        <begin position="268"/>
        <end position="337"/>
    </location>
</feature>
<dbReference type="InterPro" id="IPR056865">
    <property type="entry name" value="CCTL2_WNK"/>
</dbReference>
<dbReference type="InterPro" id="IPR050588">
    <property type="entry name" value="WNK_Ser-Thr_kinase"/>
</dbReference>
<feature type="compositionally biased region" description="Polar residues" evidence="2">
    <location>
        <begin position="46"/>
        <end position="66"/>
    </location>
</feature>
<name>A0A226NCK8_CALSU</name>
<reference evidence="4 5" key="1">
    <citation type="submission" date="2016-07" db="EMBL/GenBank/DDBJ databases">
        <title>Disparate Historic Effective Population Sizes Predicted by Modern Levels of Genome Diversity for the Scaled Quail (Callipepla squamata) and the Northern Bobwhite (Colinus virginianus): Inferences from First and Second Generation Draft Genome Assemblies for Sympatric New World Quail.</title>
        <authorList>
            <person name="Oldeschulte D.L."/>
            <person name="Halley Y.A."/>
            <person name="Bhattarai E.K."/>
            <person name="Brashear W.A."/>
            <person name="Hill J."/>
            <person name="Metz R.P."/>
            <person name="Johnson C.D."/>
            <person name="Rollins D."/>
            <person name="Peterson M.J."/>
            <person name="Bickhart D.M."/>
            <person name="Decker J.E."/>
            <person name="Seabury C.M."/>
        </authorList>
    </citation>
    <scope>NUCLEOTIDE SEQUENCE [LARGE SCALE GENOMIC DNA]</scope>
    <source>
        <strain evidence="4 5">Texas</strain>
        <tissue evidence="4">Leg muscle</tissue>
    </source>
</reference>
<dbReference type="OrthoDB" id="4062651at2759"/>
<dbReference type="Proteomes" id="UP000198323">
    <property type="component" value="Unassembled WGS sequence"/>
</dbReference>
<dbReference type="Pfam" id="PF24889">
    <property type="entry name" value="CCTL2_WNK"/>
    <property type="match status" value="1"/>
</dbReference>
<organism evidence="4 5">
    <name type="scientific">Callipepla squamata</name>
    <name type="common">Scaled quail</name>
    <dbReference type="NCBI Taxonomy" id="9009"/>
    <lineage>
        <taxon>Eukaryota</taxon>
        <taxon>Metazoa</taxon>
        <taxon>Chordata</taxon>
        <taxon>Craniata</taxon>
        <taxon>Vertebrata</taxon>
        <taxon>Euteleostomi</taxon>
        <taxon>Archelosauria</taxon>
        <taxon>Archosauria</taxon>
        <taxon>Dinosauria</taxon>
        <taxon>Saurischia</taxon>
        <taxon>Theropoda</taxon>
        <taxon>Coelurosauria</taxon>
        <taxon>Aves</taxon>
        <taxon>Neognathae</taxon>
        <taxon>Galloanserae</taxon>
        <taxon>Galliformes</taxon>
        <taxon>Odontophoridae</taxon>
        <taxon>Callipepla</taxon>
    </lineage>
</organism>
<dbReference type="STRING" id="9009.A0A226NCK8"/>
<dbReference type="Gene3D" id="3.10.20.90">
    <property type="entry name" value="Phosphatidylinositol 3-kinase Catalytic Subunit, Chain A, domain 1"/>
    <property type="match status" value="1"/>
</dbReference>
<evidence type="ECO:0000259" key="3">
    <source>
        <dbReference type="Pfam" id="PF24889"/>
    </source>
</evidence>
<sequence length="1116" mass="119741">MYPTTFQQIIQSEAPSPHHTQSTQAVSQPQQPPPPQSLQPGVIHPSEQTLSAPGAGNQEQAMQDKLQTMSQSCERYHCNHLGKRNVFFLEGDFSVFTRLNQIPVCNTGDKMVECQLETHNHKMVTFKFDLDGDAPEEIATYMVENEFILQSEKETFIEQMKDIIDKAEDMLSEDTEGERSSDQGTSPQQDTDGTEMNEEKRQSQVKTPVYQQNDLEQSDDQQANSAVPDGPGVLSCQQLPLQASVCDSPIGASPSLAQIPAAASSAGLPSQAELSAPAPPGPAPNILEQAAANGGQPECPLLKAALPATPGTPAPGAAPPEETSDAPLAAQPTQHVQQQADESMCIPDVEIACCSVGPPKAVPPAPAKAAELCPLPVLSDAVVLERQPAAQIPHLPEAGQPGVVQHSFVNQVFPASVASESLSLAGSQLQSPTHVSMAASQQHVMLSQTQPVTCASVGISLLQQQQQPCTVESDGEGPPRLDFVDNTIKSLDEKLRNLLYQEYVPTSSASAGTPDAFVPLEQADSEFNSPPFTEDQVPKLMLDLREPGHNATDACQEVKAAEAQFVPAVPPEITPYPVLTLRHNAEFMKLKRFACFLARRSMSTSFEKTSGDNHITTTKNEAVPYDVRWMNCWKDAGEKIEELKEKLGGHFHKQYKIVSYSTMLEKSEVTGVGAESLEARGGSASRRGSAASITTAPVTPAKGLLQVAPTSSGIAEQMEISKMNEKAKATTSSTHTDNVTHLSTADGVINNLQMDDSLDLGSYGKQAGTHDSGTPSKTIGRFSVRIVQDELTPAAPHCLRFSAPPDVYLDEFPSSPDQKTAVRRVQTASSVDVLCDQGSSDSAEEPFHRQAAAAQLFPPSSSAASDLIKKAAAFLQRTGKASSQGPDSPNGQGSKIPTINITSFHSQSSYMSSDNDSEFEDADMKKELQNLREKHMKEIAELQTQQKNEIEALYIRLGKPLPPNMGFLHSAPPSGRRRRTSKNKLKGGKLLNPLVQQLRSETSSTSNVSDSKDSPHKETTKAQPGSPETTGVTSSASATFGKSVQTQQPCSVKASLSSDICSGLGPEGGDVNASSGQGSTLKRLCLGKDHSSSNYPIFVSQYFLHGMGCFFFEFCS</sequence>
<feature type="compositionally biased region" description="Polar residues" evidence="2">
    <location>
        <begin position="1021"/>
        <end position="1040"/>
    </location>
</feature>
<feature type="compositionally biased region" description="Basic residues" evidence="2">
    <location>
        <begin position="975"/>
        <end position="987"/>
    </location>
</feature>
<feature type="compositionally biased region" description="Low complexity" evidence="2">
    <location>
        <begin position="988"/>
        <end position="1009"/>
    </location>
</feature>